<dbReference type="EC" id="6.3.4.19" evidence="1"/>
<dbReference type="GO" id="GO:0005524">
    <property type="term" value="F:ATP binding"/>
    <property type="evidence" value="ECO:0007669"/>
    <property type="project" value="UniProtKB-KW"/>
</dbReference>
<proteinExistence type="predicted"/>
<dbReference type="Pfam" id="PF01171">
    <property type="entry name" value="ATP_bind_3"/>
    <property type="match status" value="1"/>
</dbReference>
<keyword evidence="5" id="KW-0067">ATP-binding</keyword>
<dbReference type="EMBL" id="UINC01000035">
    <property type="protein sequence ID" value="SUZ47797.1"/>
    <property type="molecule type" value="Genomic_DNA"/>
</dbReference>
<name>A0A381MZS5_9ZZZZ</name>
<dbReference type="SUPFAM" id="SSF52402">
    <property type="entry name" value="Adenine nucleotide alpha hydrolases-like"/>
    <property type="match status" value="1"/>
</dbReference>
<dbReference type="NCBIfam" id="TIGR02432">
    <property type="entry name" value="lysidine_TilS_N"/>
    <property type="match status" value="1"/>
</dbReference>
<dbReference type="Gene3D" id="1.20.59.20">
    <property type="match status" value="1"/>
</dbReference>
<dbReference type="CDD" id="cd01992">
    <property type="entry name" value="TilS_N"/>
    <property type="match status" value="1"/>
</dbReference>
<feature type="non-terminal residue" evidence="8">
    <location>
        <position position="1"/>
    </location>
</feature>
<keyword evidence="3" id="KW-0819">tRNA processing</keyword>
<dbReference type="GO" id="GO:0008033">
    <property type="term" value="P:tRNA processing"/>
    <property type="evidence" value="ECO:0007669"/>
    <property type="project" value="UniProtKB-KW"/>
</dbReference>
<feature type="non-terminal residue" evidence="8">
    <location>
        <position position="281"/>
    </location>
</feature>
<evidence type="ECO:0000256" key="2">
    <source>
        <dbReference type="ARBA" id="ARBA00022598"/>
    </source>
</evidence>
<dbReference type="InterPro" id="IPR014729">
    <property type="entry name" value="Rossmann-like_a/b/a_fold"/>
</dbReference>
<evidence type="ECO:0000313" key="8">
    <source>
        <dbReference type="EMBL" id="SUZ47797.1"/>
    </source>
</evidence>
<protein>
    <recommendedName>
        <fullName evidence="1">tRNA(Ile)-lysidine synthetase</fullName>
        <ecNumber evidence="1">6.3.4.19</ecNumber>
    </recommendedName>
</protein>
<keyword evidence="4" id="KW-0547">Nucleotide-binding</keyword>
<evidence type="ECO:0000256" key="1">
    <source>
        <dbReference type="ARBA" id="ARBA00013267"/>
    </source>
</evidence>
<evidence type="ECO:0000256" key="5">
    <source>
        <dbReference type="ARBA" id="ARBA00022840"/>
    </source>
</evidence>
<dbReference type="InterPro" id="IPR012094">
    <property type="entry name" value="tRNA_Ile_lys_synt"/>
</dbReference>
<organism evidence="8">
    <name type="scientific">marine metagenome</name>
    <dbReference type="NCBI Taxonomy" id="408172"/>
    <lineage>
        <taxon>unclassified sequences</taxon>
        <taxon>metagenomes</taxon>
        <taxon>ecological metagenomes</taxon>
    </lineage>
</organism>
<dbReference type="Gene3D" id="3.40.50.620">
    <property type="entry name" value="HUPs"/>
    <property type="match status" value="1"/>
</dbReference>
<dbReference type="InterPro" id="IPR011063">
    <property type="entry name" value="TilS/TtcA_N"/>
</dbReference>
<feature type="domain" description="tRNA(Ile)-lysidine/2-thiocytidine synthase N-terminal" evidence="7">
    <location>
        <begin position="14"/>
        <end position="116"/>
    </location>
</feature>
<accession>A0A381MZS5</accession>
<keyword evidence="2" id="KW-0436">Ligase</keyword>
<dbReference type="SUPFAM" id="SSF82829">
    <property type="entry name" value="MesJ substrate recognition domain-like"/>
    <property type="match status" value="1"/>
</dbReference>
<evidence type="ECO:0000256" key="4">
    <source>
        <dbReference type="ARBA" id="ARBA00022741"/>
    </source>
</evidence>
<comment type="catalytic activity">
    <reaction evidence="6">
        <text>cytidine(34) in tRNA(Ile2) + L-lysine + ATP = lysidine(34) in tRNA(Ile2) + AMP + diphosphate + H(+)</text>
        <dbReference type="Rhea" id="RHEA:43744"/>
        <dbReference type="Rhea" id="RHEA-COMP:10625"/>
        <dbReference type="Rhea" id="RHEA-COMP:10670"/>
        <dbReference type="ChEBI" id="CHEBI:15378"/>
        <dbReference type="ChEBI" id="CHEBI:30616"/>
        <dbReference type="ChEBI" id="CHEBI:32551"/>
        <dbReference type="ChEBI" id="CHEBI:33019"/>
        <dbReference type="ChEBI" id="CHEBI:82748"/>
        <dbReference type="ChEBI" id="CHEBI:83665"/>
        <dbReference type="ChEBI" id="CHEBI:456215"/>
        <dbReference type="EC" id="6.3.4.19"/>
    </reaction>
</comment>
<gene>
    <name evidence="8" type="ORF">METZ01_LOCUS651</name>
</gene>
<dbReference type="PANTHER" id="PTHR43033:SF1">
    <property type="entry name" value="TRNA(ILE)-LYSIDINE SYNTHASE-RELATED"/>
    <property type="match status" value="1"/>
</dbReference>
<evidence type="ECO:0000259" key="7">
    <source>
        <dbReference type="Pfam" id="PF01171"/>
    </source>
</evidence>
<dbReference type="GO" id="GO:0032267">
    <property type="term" value="F:tRNA(Ile)-lysidine synthase activity"/>
    <property type="evidence" value="ECO:0007669"/>
    <property type="project" value="UniProtKB-EC"/>
</dbReference>
<evidence type="ECO:0000256" key="3">
    <source>
        <dbReference type="ARBA" id="ARBA00022694"/>
    </source>
</evidence>
<reference evidence="8" key="1">
    <citation type="submission" date="2018-05" db="EMBL/GenBank/DDBJ databases">
        <authorList>
            <person name="Lanie J.A."/>
            <person name="Ng W.-L."/>
            <person name="Kazmierczak K.M."/>
            <person name="Andrzejewski T.M."/>
            <person name="Davidsen T.M."/>
            <person name="Wayne K.J."/>
            <person name="Tettelin H."/>
            <person name="Glass J.I."/>
            <person name="Rusch D."/>
            <person name="Podicherti R."/>
            <person name="Tsui H.-C.T."/>
            <person name="Winkler M.E."/>
        </authorList>
    </citation>
    <scope>NUCLEOTIDE SEQUENCE</scope>
</reference>
<dbReference type="AlphaFoldDB" id="A0A381MZS5"/>
<dbReference type="InterPro" id="IPR012795">
    <property type="entry name" value="tRNA_Ile_lys_synt_N"/>
</dbReference>
<evidence type="ECO:0000256" key="6">
    <source>
        <dbReference type="ARBA" id="ARBA00048539"/>
    </source>
</evidence>
<sequence>VPLELGRAKEALISEESARNARHDFLESVRTRVGGGVVVMAHHADDQAETVLFRMVRGSGLRGLSGMSEYRDPGVWRPLLPFWREEIALYAEDVCLNWREDPTNQEQRFTRNIIRNDVLPEIESRVAPAARRSLVRLADLAREDEEAWLSLLNEVLGSLELEQNREALSLDFKRITEFHGAVRGKILREVARRYGYPLDATGTRLASDFVDSAQSGQKIDLTGGLRLRRDLDRLVLTTEAVSIVDRPVLISNSQPGSGRALLGGRELLVKWSPEKSLDLMS</sequence>
<dbReference type="PANTHER" id="PTHR43033">
    <property type="entry name" value="TRNA(ILE)-LYSIDINE SYNTHASE-RELATED"/>
    <property type="match status" value="1"/>
</dbReference>